<protein>
    <submittedName>
        <fullName evidence="2">Uncharacterized protein</fullName>
    </submittedName>
</protein>
<feature type="transmembrane region" description="Helical" evidence="1">
    <location>
        <begin position="20"/>
        <end position="43"/>
    </location>
</feature>
<feature type="transmembrane region" description="Helical" evidence="1">
    <location>
        <begin position="93"/>
        <end position="112"/>
    </location>
</feature>
<feature type="transmembrane region" description="Helical" evidence="1">
    <location>
        <begin position="63"/>
        <end position="81"/>
    </location>
</feature>
<dbReference type="InterPro" id="IPR045407">
    <property type="entry name" value="DUF6512"/>
</dbReference>
<keyword evidence="1" id="KW-0472">Membrane</keyword>
<organism evidence="2">
    <name type="scientific">Caldicellulosiruptor owensensis</name>
    <dbReference type="NCBI Taxonomy" id="55205"/>
    <lineage>
        <taxon>Bacteria</taxon>
        <taxon>Bacillati</taxon>
        <taxon>Bacillota</taxon>
        <taxon>Bacillota incertae sedis</taxon>
        <taxon>Caldicellulosiruptorales</taxon>
        <taxon>Caldicellulosiruptoraceae</taxon>
        <taxon>Caldicellulosiruptor</taxon>
    </lineage>
</organism>
<name>A0A7C5V1Q2_9FIRM</name>
<accession>A0A7C5V1Q2</accession>
<feature type="transmembrane region" description="Helical" evidence="1">
    <location>
        <begin position="149"/>
        <end position="168"/>
    </location>
</feature>
<keyword evidence="1" id="KW-1133">Transmembrane helix</keyword>
<comment type="caution">
    <text evidence="2">The sequence shown here is derived from an EMBL/GenBank/DDBJ whole genome shotgun (WGS) entry which is preliminary data.</text>
</comment>
<gene>
    <name evidence="2" type="ORF">ENL71_06310</name>
</gene>
<reference evidence="2" key="1">
    <citation type="journal article" date="2020" name="mSystems">
        <title>Genome- and Community-Level Interaction Insights into Carbon Utilization and Element Cycling Functions of Hydrothermarchaeota in Hydrothermal Sediment.</title>
        <authorList>
            <person name="Zhou Z."/>
            <person name="Liu Y."/>
            <person name="Xu W."/>
            <person name="Pan J."/>
            <person name="Luo Z.H."/>
            <person name="Li M."/>
        </authorList>
    </citation>
    <scope>NUCLEOTIDE SEQUENCE [LARGE SCALE GENOMIC DNA]</scope>
    <source>
        <strain evidence="2">SpSt-102</strain>
    </source>
</reference>
<evidence type="ECO:0000256" key="1">
    <source>
        <dbReference type="SAM" id="Phobius"/>
    </source>
</evidence>
<keyword evidence="1" id="KW-0812">Transmembrane</keyword>
<proteinExistence type="predicted"/>
<dbReference type="AlphaFoldDB" id="A0A7C5V1Q2"/>
<sequence length="186" mass="21865">MFEIYLSSYSKRIYRKRAKITTFVGMICILLISSLLHFGFEFFGRIKWTAIVFAVNESVWEHLKIGFFGGFIFYIIEYIIYGRRFENFVVGKSIALFLIPFLTAVFYFLYTAFLTDNLFLDILTLVLAVIIAQLVSLKLTFSQKKIKKAPFVILIILLLILFPLLTYFPPKIPQLFYDFAHRRYGI</sequence>
<evidence type="ECO:0000313" key="2">
    <source>
        <dbReference type="EMBL" id="HHS02106.1"/>
    </source>
</evidence>
<dbReference type="Pfam" id="PF20122">
    <property type="entry name" value="DUF6512"/>
    <property type="match status" value="1"/>
</dbReference>
<dbReference type="EMBL" id="DRUZ01000080">
    <property type="protein sequence ID" value="HHS02106.1"/>
    <property type="molecule type" value="Genomic_DNA"/>
</dbReference>
<feature type="transmembrane region" description="Helical" evidence="1">
    <location>
        <begin position="118"/>
        <end position="137"/>
    </location>
</feature>